<name>A0ACC3BPN5_PYRYE</name>
<evidence type="ECO:0000313" key="2">
    <source>
        <dbReference type="Proteomes" id="UP000798662"/>
    </source>
</evidence>
<protein>
    <submittedName>
        <fullName evidence="1">Uncharacterized protein</fullName>
    </submittedName>
</protein>
<evidence type="ECO:0000313" key="1">
    <source>
        <dbReference type="EMBL" id="KAK1859939.1"/>
    </source>
</evidence>
<proteinExistence type="predicted"/>
<organism evidence="1 2">
    <name type="scientific">Pyropia yezoensis</name>
    <name type="common">Susabi-nori</name>
    <name type="synonym">Porphyra yezoensis</name>
    <dbReference type="NCBI Taxonomy" id="2788"/>
    <lineage>
        <taxon>Eukaryota</taxon>
        <taxon>Rhodophyta</taxon>
        <taxon>Bangiophyceae</taxon>
        <taxon>Bangiales</taxon>
        <taxon>Bangiaceae</taxon>
        <taxon>Pyropia</taxon>
    </lineage>
</organism>
<comment type="caution">
    <text evidence="1">The sequence shown here is derived from an EMBL/GenBank/DDBJ whole genome shotgun (WGS) entry which is preliminary data.</text>
</comment>
<gene>
    <name evidence="1" type="ORF">I4F81_002531</name>
</gene>
<accession>A0ACC3BPN5</accession>
<keyword evidence="2" id="KW-1185">Reference proteome</keyword>
<reference evidence="1" key="1">
    <citation type="submission" date="2019-11" db="EMBL/GenBank/DDBJ databases">
        <title>Nori genome reveals adaptations in red seaweeds to the harsh intertidal environment.</title>
        <authorList>
            <person name="Wang D."/>
            <person name="Mao Y."/>
        </authorList>
    </citation>
    <scope>NUCLEOTIDE SEQUENCE</scope>
    <source>
        <tissue evidence="1">Gametophyte</tissue>
    </source>
</reference>
<sequence length="96" mass="10942">MASAGRLYHQSLRPLMIKWRAVGIAENVAWTTFRSPRPAKTAKRLVDNWIASPVHNRNMFDARWTHTGCAVWDTGASFWATCLIGESCPQSYPHQR</sequence>
<dbReference type="EMBL" id="CM020618">
    <property type="protein sequence ID" value="KAK1859939.1"/>
    <property type="molecule type" value="Genomic_DNA"/>
</dbReference>
<dbReference type="Proteomes" id="UP000798662">
    <property type="component" value="Chromosome 1"/>
</dbReference>